<gene>
    <name evidence="1" type="ORF">EW142_01385</name>
</gene>
<reference evidence="1 2" key="1">
    <citation type="submission" date="2019-02" db="EMBL/GenBank/DDBJ databases">
        <title>Draft genome sequence of Muricauda sp. 176CP4-71.</title>
        <authorList>
            <person name="Park J.-S."/>
        </authorList>
    </citation>
    <scope>NUCLEOTIDE SEQUENCE [LARGE SCALE GENOMIC DNA]</scope>
    <source>
        <strain evidence="1 2">176CP4-71</strain>
    </source>
</reference>
<proteinExistence type="predicted"/>
<evidence type="ECO:0008006" key="3">
    <source>
        <dbReference type="Google" id="ProtNLM"/>
    </source>
</evidence>
<evidence type="ECO:0000313" key="1">
    <source>
        <dbReference type="EMBL" id="TAI48485.1"/>
    </source>
</evidence>
<accession>A0A4Q8QDK8</accession>
<protein>
    <recommendedName>
        <fullName evidence="3">Lipoprotein</fullName>
    </recommendedName>
</protein>
<keyword evidence="2" id="KW-1185">Reference proteome</keyword>
<name>A0A4Q8QDK8_9FLAO</name>
<dbReference type="AlphaFoldDB" id="A0A4Q8QDK8"/>
<evidence type="ECO:0000313" key="2">
    <source>
        <dbReference type="Proteomes" id="UP000291981"/>
    </source>
</evidence>
<dbReference type="EMBL" id="SGIU01000001">
    <property type="protein sequence ID" value="TAI48485.1"/>
    <property type="molecule type" value="Genomic_DNA"/>
</dbReference>
<organism evidence="1 2">
    <name type="scientific">Flagellimonas allohymeniacidonis</name>
    <dbReference type="NCBI Taxonomy" id="2517819"/>
    <lineage>
        <taxon>Bacteria</taxon>
        <taxon>Pseudomonadati</taxon>
        <taxon>Bacteroidota</taxon>
        <taxon>Flavobacteriia</taxon>
        <taxon>Flavobacteriales</taxon>
        <taxon>Flavobacteriaceae</taxon>
        <taxon>Flagellimonas</taxon>
    </lineage>
</organism>
<comment type="caution">
    <text evidence="1">The sequence shown here is derived from an EMBL/GenBank/DDBJ whole genome shotgun (WGS) entry which is preliminary data.</text>
</comment>
<sequence length="197" mass="23161">MIRKVVFLVLMITILFSCKKRTEVEAITEAYFYEIRYRDSDKIDYSYRLYESSADTLKIKALAYDVLGNELKRHGDGGFYLKSENKLYMLEGLKSNPSLGEIVYDFSKKDCTRYFHPFHRQVTNCFIGKTVDDKYKFSSTQNATDGYDWEIILDKNYRLIEKRSRSPLENFRSEIRVDKSKVPETVVNKVLSSPHSH</sequence>
<dbReference type="Proteomes" id="UP000291981">
    <property type="component" value="Unassembled WGS sequence"/>
</dbReference>
<dbReference type="PROSITE" id="PS51257">
    <property type="entry name" value="PROKAR_LIPOPROTEIN"/>
    <property type="match status" value="1"/>
</dbReference>
<dbReference type="RefSeq" id="WP_130608593.1">
    <property type="nucleotide sequence ID" value="NZ_SGIU01000001.1"/>
</dbReference>